<feature type="transmembrane region" description="Helical" evidence="1">
    <location>
        <begin position="9"/>
        <end position="28"/>
    </location>
</feature>
<keyword evidence="3" id="KW-1185">Reference proteome</keyword>
<keyword evidence="1" id="KW-0472">Membrane</keyword>
<reference evidence="2 3" key="1">
    <citation type="submission" date="2017-04" db="EMBL/GenBank/DDBJ databases">
        <authorList>
            <person name="Afonso C.L."/>
            <person name="Miller P.J."/>
            <person name="Scott M.A."/>
            <person name="Spackman E."/>
            <person name="Goraichik I."/>
            <person name="Dimitrov K.M."/>
            <person name="Suarez D.L."/>
            <person name="Swayne D.E."/>
        </authorList>
    </citation>
    <scope>NUCLEOTIDE SEQUENCE [LARGE SCALE GENOMIC DNA]</scope>
    <source>
        <strain evidence="2 3">CGMCC 1.12708</strain>
    </source>
</reference>
<feature type="transmembrane region" description="Helical" evidence="1">
    <location>
        <begin position="122"/>
        <end position="141"/>
    </location>
</feature>
<keyword evidence="1" id="KW-0812">Transmembrane</keyword>
<protein>
    <submittedName>
        <fullName evidence="2">Uncharacterized protein</fullName>
    </submittedName>
</protein>
<gene>
    <name evidence="2" type="ORF">SAMN06296427_103291</name>
</gene>
<dbReference type="RefSeq" id="WP_245828466.1">
    <property type="nucleotide sequence ID" value="NZ_FWXS01000003.1"/>
</dbReference>
<evidence type="ECO:0000313" key="2">
    <source>
        <dbReference type="EMBL" id="SMC52819.1"/>
    </source>
</evidence>
<feature type="transmembrane region" description="Helical" evidence="1">
    <location>
        <begin position="92"/>
        <end position="110"/>
    </location>
</feature>
<name>A0A1W1ZWI9_9FLAO</name>
<accession>A0A1W1ZWI9</accession>
<evidence type="ECO:0000256" key="1">
    <source>
        <dbReference type="SAM" id="Phobius"/>
    </source>
</evidence>
<dbReference type="EMBL" id="FWXS01000003">
    <property type="protein sequence ID" value="SMC52819.1"/>
    <property type="molecule type" value="Genomic_DNA"/>
</dbReference>
<dbReference type="AlphaFoldDB" id="A0A1W1ZWI9"/>
<dbReference type="STRING" id="1434700.SAMN06296427_103291"/>
<dbReference type="Proteomes" id="UP000192393">
    <property type="component" value="Unassembled WGS sequence"/>
</dbReference>
<evidence type="ECO:0000313" key="3">
    <source>
        <dbReference type="Proteomes" id="UP000192393"/>
    </source>
</evidence>
<organism evidence="2 3">
    <name type="scientific">Moheibacter sediminis</name>
    <dbReference type="NCBI Taxonomy" id="1434700"/>
    <lineage>
        <taxon>Bacteria</taxon>
        <taxon>Pseudomonadati</taxon>
        <taxon>Bacteroidota</taxon>
        <taxon>Flavobacteriia</taxon>
        <taxon>Flavobacteriales</taxon>
        <taxon>Weeksellaceae</taxon>
        <taxon>Moheibacter</taxon>
    </lineage>
</organism>
<feature type="transmembrane region" description="Helical" evidence="1">
    <location>
        <begin position="62"/>
        <end position="85"/>
    </location>
</feature>
<proteinExistence type="predicted"/>
<sequence length="149" mass="16848">MIHILRNSFGVILGLAAALAIIMLGITLDKNWIEYDYIRFPYEHWNRVIKHAARSEEVRNEFFAVLLFSCGIGAMVGGLVTAIIVKRAKKAYAAFVGFILFLIALGDVIFTPHHPTWYELSIMPVFFFFSWLGGLLTDVVTKKLAQVKL</sequence>
<keyword evidence="1" id="KW-1133">Transmembrane helix</keyword>